<feature type="domain" description="Sec23/Sec24 trunk" evidence="1">
    <location>
        <begin position="10"/>
        <end position="76"/>
    </location>
</feature>
<evidence type="ECO:0000313" key="3">
    <source>
        <dbReference type="EMBL" id="VEL08374.1"/>
    </source>
</evidence>
<evidence type="ECO:0000259" key="1">
    <source>
        <dbReference type="Pfam" id="PF04811"/>
    </source>
</evidence>
<dbReference type="SUPFAM" id="SSF81995">
    <property type="entry name" value="beta-sandwich domain of Sec23/24"/>
    <property type="match status" value="1"/>
</dbReference>
<name>A0A448WCG2_9PLAT</name>
<dbReference type="GO" id="GO:0008270">
    <property type="term" value="F:zinc ion binding"/>
    <property type="evidence" value="ECO:0007669"/>
    <property type="project" value="TreeGrafter"/>
</dbReference>
<gene>
    <name evidence="3" type="ORF">PXEA_LOCUS1814</name>
</gene>
<dbReference type="GO" id="GO:0090110">
    <property type="term" value="P:COPII-coated vesicle cargo loading"/>
    <property type="evidence" value="ECO:0007669"/>
    <property type="project" value="TreeGrafter"/>
</dbReference>
<dbReference type="Gene3D" id="3.40.50.410">
    <property type="entry name" value="von Willebrand factor, type A domain"/>
    <property type="match status" value="1"/>
</dbReference>
<dbReference type="EMBL" id="CAAALY010003792">
    <property type="protein sequence ID" value="VEL08374.1"/>
    <property type="molecule type" value="Genomic_DNA"/>
</dbReference>
<dbReference type="SUPFAM" id="SSF53300">
    <property type="entry name" value="vWA-like"/>
    <property type="match status" value="1"/>
</dbReference>
<dbReference type="Pfam" id="PF08033">
    <property type="entry name" value="Sec23_BS"/>
    <property type="match status" value="1"/>
</dbReference>
<dbReference type="InterPro" id="IPR006896">
    <property type="entry name" value="Sec23/24_trunk_dom"/>
</dbReference>
<accession>A0A448WCG2</accession>
<dbReference type="InterPro" id="IPR036465">
    <property type="entry name" value="vWFA_dom_sf"/>
</dbReference>
<dbReference type="InterPro" id="IPR050550">
    <property type="entry name" value="SEC23_SEC24_subfamily"/>
</dbReference>
<comment type="caution">
    <text evidence="3">The sequence shown here is derived from an EMBL/GenBank/DDBJ whole genome shotgun (WGS) entry which is preliminary data.</text>
</comment>
<dbReference type="OrthoDB" id="49016at2759"/>
<sequence>MGRVLLNPVGDFYTNLAQTCVDAGCSVDIFLFPSSYVDLATIAEVPKITGGHIFKYTCFQADLHGEQFLSDLSRAVARPRAFDAVLRVRTSTGTRPVDFLGRHLMRNTTDVELACIDDESCPVTVEIKHDDKLSEGDIVYIQDK</sequence>
<dbReference type="GO" id="GO:0070971">
    <property type="term" value="C:endoplasmic reticulum exit site"/>
    <property type="evidence" value="ECO:0007669"/>
    <property type="project" value="TreeGrafter"/>
</dbReference>
<reference evidence="3" key="1">
    <citation type="submission" date="2018-11" db="EMBL/GenBank/DDBJ databases">
        <authorList>
            <consortium name="Pathogen Informatics"/>
        </authorList>
    </citation>
    <scope>NUCLEOTIDE SEQUENCE</scope>
</reference>
<keyword evidence="4" id="KW-1185">Reference proteome</keyword>
<dbReference type="GO" id="GO:0000149">
    <property type="term" value="F:SNARE binding"/>
    <property type="evidence" value="ECO:0007669"/>
    <property type="project" value="TreeGrafter"/>
</dbReference>
<evidence type="ECO:0000313" key="4">
    <source>
        <dbReference type="Proteomes" id="UP000784294"/>
    </source>
</evidence>
<dbReference type="GO" id="GO:0030127">
    <property type="term" value="C:COPII vesicle coat"/>
    <property type="evidence" value="ECO:0007669"/>
    <property type="project" value="InterPro"/>
</dbReference>
<dbReference type="Pfam" id="PF04811">
    <property type="entry name" value="Sec23_trunk"/>
    <property type="match status" value="1"/>
</dbReference>
<feature type="domain" description="Sec23/Sec24 beta-sandwich" evidence="2">
    <location>
        <begin position="81"/>
        <end position="142"/>
    </location>
</feature>
<organism evidence="3 4">
    <name type="scientific">Protopolystoma xenopodis</name>
    <dbReference type="NCBI Taxonomy" id="117903"/>
    <lineage>
        <taxon>Eukaryota</taxon>
        <taxon>Metazoa</taxon>
        <taxon>Spiralia</taxon>
        <taxon>Lophotrochozoa</taxon>
        <taxon>Platyhelminthes</taxon>
        <taxon>Monogenea</taxon>
        <taxon>Polyopisthocotylea</taxon>
        <taxon>Polystomatidea</taxon>
        <taxon>Polystomatidae</taxon>
        <taxon>Protopolystoma</taxon>
    </lineage>
</organism>
<dbReference type="PANTHER" id="PTHR13803">
    <property type="entry name" value="SEC24-RELATED PROTEIN"/>
    <property type="match status" value="1"/>
</dbReference>
<dbReference type="GO" id="GO:0006886">
    <property type="term" value="P:intracellular protein transport"/>
    <property type="evidence" value="ECO:0007669"/>
    <property type="project" value="InterPro"/>
</dbReference>
<protein>
    <submittedName>
        <fullName evidence="3">Uncharacterized protein</fullName>
    </submittedName>
</protein>
<evidence type="ECO:0000259" key="2">
    <source>
        <dbReference type="Pfam" id="PF08033"/>
    </source>
</evidence>
<dbReference type="PANTHER" id="PTHR13803:SF4">
    <property type="entry name" value="SECRETORY 24CD, ISOFORM C"/>
    <property type="match status" value="1"/>
</dbReference>
<dbReference type="Proteomes" id="UP000784294">
    <property type="component" value="Unassembled WGS sequence"/>
</dbReference>
<dbReference type="AlphaFoldDB" id="A0A448WCG2"/>
<dbReference type="InterPro" id="IPR012990">
    <property type="entry name" value="Beta-sandwich_Sec23_24"/>
</dbReference>
<proteinExistence type="predicted"/>